<reference evidence="2" key="1">
    <citation type="submission" date="2016-10" db="EMBL/GenBank/DDBJ databases">
        <authorList>
            <person name="de Groot N.N."/>
        </authorList>
    </citation>
    <scope>NUCLEOTIDE SEQUENCE [LARGE SCALE GENOMIC DNA]</scope>
    <source>
        <strain evidence="2">KCTC 32246</strain>
    </source>
</reference>
<evidence type="ECO:0000313" key="4">
    <source>
        <dbReference type="Proteomes" id="UP000198675"/>
    </source>
</evidence>
<proteinExistence type="predicted"/>
<accession>A0A1H2L4L3</accession>
<evidence type="ECO:0000313" key="2">
    <source>
        <dbReference type="EMBL" id="SDU75488.1"/>
    </source>
</evidence>
<dbReference type="EMBL" id="LT629797">
    <property type="protein sequence ID" value="SDU82070.1"/>
    <property type="molecule type" value="Genomic_DNA"/>
</dbReference>
<feature type="domain" description="Bacteriophage phiJL001 Gp84 C-terminal" evidence="1">
    <location>
        <begin position="188"/>
        <end position="263"/>
    </location>
</feature>
<gene>
    <name evidence="2" type="ORF">SAMN05216363_0043</name>
    <name evidence="3" type="ORF">SAMN05216363_1865</name>
</gene>
<keyword evidence="4" id="KW-1185">Reference proteome</keyword>
<dbReference type="RefSeq" id="WP_092374092.1">
    <property type="nucleotide sequence ID" value="NZ_LT629797.1"/>
</dbReference>
<dbReference type="Pfam" id="PF09356">
    <property type="entry name" value="Phage_BR0599"/>
    <property type="match status" value="1"/>
</dbReference>
<evidence type="ECO:0000259" key="1">
    <source>
        <dbReference type="Pfam" id="PF09356"/>
    </source>
</evidence>
<dbReference type="NCBIfam" id="TIGR02218">
    <property type="entry name" value="phg_TIGR02218"/>
    <property type="match status" value="1"/>
</dbReference>
<dbReference type="Pfam" id="PF09931">
    <property type="entry name" value="Phage_phiJL001_Gp84_N"/>
    <property type="match status" value="1"/>
</dbReference>
<evidence type="ECO:0000313" key="3">
    <source>
        <dbReference type="EMBL" id="SDU82070.1"/>
    </source>
</evidence>
<dbReference type="AlphaFoldDB" id="A0A1H2L4L3"/>
<name>A0A1H2L4L3_9PSED</name>
<reference evidence="4" key="2">
    <citation type="submission" date="2016-10" db="EMBL/GenBank/DDBJ databases">
        <authorList>
            <person name="Varghese N."/>
            <person name="Submissions S."/>
        </authorList>
    </citation>
    <scope>NUCLEOTIDE SEQUENCE [LARGE SCALE GENOMIC DNA]</scope>
    <source>
        <strain evidence="4">KCTC 32246</strain>
    </source>
</reference>
<organism evidence="2 4">
    <name type="scientific">Pseudomonas sihuiensis</name>
    <dbReference type="NCBI Taxonomy" id="1274359"/>
    <lineage>
        <taxon>Bacteria</taxon>
        <taxon>Pseudomonadati</taxon>
        <taxon>Pseudomonadota</taxon>
        <taxon>Gammaproteobacteria</taxon>
        <taxon>Pseudomonadales</taxon>
        <taxon>Pseudomonadaceae</taxon>
        <taxon>Pseudomonas</taxon>
    </lineage>
</organism>
<dbReference type="InterPro" id="IPR018964">
    <property type="entry name" value="Phage_phiJL001_Gp84_C"/>
</dbReference>
<dbReference type="Proteomes" id="UP000198675">
    <property type="component" value="Chromosome I"/>
</dbReference>
<dbReference type="InterPro" id="IPR011928">
    <property type="entry name" value="Phage_phiJL001_Gp84"/>
</dbReference>
<sequence length="273" mass="29766">MSFNSRENSLADGAPIRLYQFSRGVMRWLYTSGDRDEVVGTQIFRTLRGGISDDGIRQTGEASVELLKITAPADLDVATLYRGVPPSNEIALTIFDRHAGEDEQVVSWVGSIQSVSWPKRDQAQLVCQPLSARMTMQGLRQGWERPCHHALYSVACGVNRDLYRVTTEIQSKNGLVISSGAFASYPAGYFTAGWVEWSVGSGEFDRRAIESHTGSNLALLGGTAGLQPGQAIRVYPGCNQTIQMCNDKFDNAPNHGGVPHLAGRSPFDGNPVF</sequence>
<dbReference type="EMBL" id="LT629797">
    <property type="protein sequence ID" value="SDU75488.1"/>
    <property type="molecule type" value="Genomic_DNA"/>
</dbReference>
<protein>
    <recommendedName>
        <fullName evidence="1">Bacteriophage phiJL001 Gp84 C-terminal domain-containing protein</fullName>
    </recommendedName>
</protein>